<comment type="caution">
    <text evidence="3">The sequence shown here is derived from an EMBL/GenBank/DDBJ whole genome shotgun (WGS) entry which is preliminary data.</text>
</comment>
<dbReference type="InterPro" id="IPR002750">
    <property type="entry name" value="CobE/GbiG_C"/>
</dbReference>
<protein>
    <submittedName>
        <fullName evidence="3">Cobalamin (Vitamin B12) biosynthesis CbiG protein</fullName>
    </submittedName>
</protein>
<evidence type="ECO:0000313" key="3">
    <source>
        <dbReference type="EMBL" id="EHP84066.1"/>
    </source>
</evidence>
<gene>
    <name evidence="3" type="ORF">MetfoDRAFT_1776</name>
</gene>
<dbReference type="InterPro" id="IPR038029">
    <property type="entry name" value="GbiG_N_sf"/>
</dbReference>
<dbReference type="STRING" id="647171.MetfoDRAFT_1776"/>
<dbReference type="GO" id="GO:0009236">
    <property type="term" value="P:cobalamin biosynthetic process"/>
    <property type="evidence" value="ECO:0007669"/>
    <property type="project" value="InterPro"/>
</dbReference>
<evidence type="ECO:0000313" key="4">
    <source>
        <dbReference type="Proteomes" id="UP000003706"/>
    </source>
</evidence>
<dbReference type="SUPFAM" id="SSF159672">
    <property type="entry name" value="CbiG N-terminal domain-like"/>
    <property type="match status" value="1"/>
</dbReference>
<accession>H1L152</accession>
<reference evidence="3 4" key="1">
    <citation type="submission" date="2011-09" db="EMBL/GenBank/DDBJ databases">
        <title>The draft genome of Methanotorris formicicus Mc-S-70.</title>
        <authorList>
            <consortium name="US DOE Joint Genome Institute (JGI-PGF)"/>
            <person name="Lucas S."/>
            <person name="Han J."/>
            <person name="Lapidus A."/>
            <person name="Cheng J.-F."/>
            <person name="Goodwin L."/>
            <person name="Pitluck S."/>
            <person name="Peters L."/>
            <person name="Land M.L."/>
            <person name="Hauser L."/>
            <person name="Sieprawska-Lupa M."/>
            <person name="Takai K."/>
            <person name="Miyazaki J."/>
            <person name="Whitman W."/>
            <person name="Woyke T.J."/>
        </authorList>
    </citation>
    <scope>NUCLEOTIDE SEQUENCE [LARGE SCALE GENOMIC DNA]</scope>
    <source>
        <strain evidence="3 4">Mc-S-70</strain>
    </source>
</reference>
<dbReference type="SUPFAM" id="SSF159664">
    <property type="entry name" value="CobE/GbiG C-terminal domain-like"/>
    <property type="match status" value="1"/>
</dbReference>
<dbReference type="Pfam" id="PF01890">
    <property type="entry name" value="CbiG_C"/>
    <property type="match status" value="1"/>
</dbReference>
<dbReference type="InterPro" id="IPR036518">
    <property type="entry name" value="CobE/GbiG_C_sf"/>
</dbReference>
<proteinExistence type="predicted"/>
<dbReference type="AlphaFoldDB" id="H1L152"/>
<dbReference type="Gene3D" id="3.40.50.11220">
    <property type="match status" value="1"/>
</dbReference>
<name>H1L152_9EURY</name>
<dbReference type="OrthoDB" id="4722at2157"/>
<dbReference type="Gene3D" id="3.30.420.180">
    <property type="entry name" value="CobE/GbiG C-terminal domain"/>
    <property type="match status" value="1"/>
</dbReference>
<dbReference type="InterPro" id="IPR021744">
    <property type="entry name" value="CbiG_N"/>
</dbReference>
<keyword evidence="4" id="KW-1185">Reference proteome</keyword>
<sequence length="323" mass="36971">MIKVVYITKRGEILANKIKKILDYYYYESEVIYSKNFKISGSERGLIFIMAMGIVLRKFIDKIKNDKMTDAFVVVCSEDGKYIIPILSNHLGGGNYFSNLIAKNLNANVVFTTATDVNGKVGIDELSKMYFLEVPKRKDILKINKKVLNEKVDLVLPKNWKPIGKVLSTYDISYHNEDYVVVDDIILKPKKVVVGVGSRKNIEGYKVYWVIKKALFLRNIPLWRVDAFSTIDVKKNEKGILETVENFRKPLFIFGRDEVNEVYKFRNDLEESFFVFKTIGVYGVSEPVSILGVKKLTGKNFDEIELILKKFKKDGVSIAISVG</sequence>
<evidence type="ECO:0000259" key="2">
    <source>
        <dbReference type="Pfam" id="PF11760"/>
    </source>
</evidence>
<dbReference type="PATRIC" id="fig|647171.4.peg.1716"/>
<dbReference type="EMBL" id="AGJL01000061">
    <property type="protein sequence ID" value="EHP84066.1"/>
    <property type="molecule type" value="Genomic_DNA"/>
</dbReference>
<dbReference type="Pfam" id="PF11760">
    <property type="entry name" value="CbiG_N"/>
    <property type="match status" value="1"/>
</dbReference>
<organism evidence="3 4">
    <name type="scientific">Methanotorris formicicus Mc-S-70</name>
    <dbReference type="NCBI Taxonomy" id="647171"/>
    <lineage>
        <taxon>Archaea</taxon>
        <taxon>Methanobacteriati</taxon>
        <taxon>Methanobacteriota</taxon>
        <taxon>Methanomada group</taxon>
        <taxon>Methanococci</taxon>
        <taxon>Methanococcales</taxon>
        <taxon>Methanocaldococcaceae</taxon>
        <taxon>Methanotorris</taxon>
    </lineage>
</organism>
<dbReference type="PANTHER" id="PTHR37477:SF1">
    <property type="entry name" value="COBALT-PRECORRIN-5A HYDROLASE"/>
    <property type="match status" value="1"/>
</dbReference>
<dbReference type="RefSeq" id="WP_007045197.1">
    <property type="nucleotide sequence ID" value="NZ_AGJL01000061.1"/>
</dbReference>
<feature type="domain" description="CobE/GbiG C-terminal" evidence="1">
    <location>
        <begin position="192"/>
        <end position="320"/>
    </location>
</feature>
<evidence type="ECO:0000259" key="1">
    <source>
        <dbReference type="Pfam" id="PF01890"/>
    </source>
</evidence>
<dbReference type="PANTHER" id="PTHR37477">
    <property type="entry name" value="COBALT-PRECORRIN-5A HYDROLASE"/>
    <property type="match status" value="1"/>
</dbReference>
<dbReference type="Proteomes" id="UP000003706">
    <property type="component" value="Unassembled WGS sequence"/>
</dbReference>
<dbReference type="InterPro" id="IPR052553">
    <property type="entry name" value="CbiG_hydrolase"/>
</dbReference>
<feature type="domain" description="Cobalamin synthesis G N-terminal" evidence="2">
    <location>
        <begin position="42"/>
        <end position="116"/>
    </location>
</feature>